<evidence type="ECO:0000259" key="2">
    <source>
        <dbReference type="PROSITE" id="PS50405"/>
    </source>
</evidence>
<dbReference type="PROSITE" id="PS50405">
    <property type="entry name" value="GST_CTER"/>
    <property type="match status" value="1"/>
</dbReference>
<dbReference type="Pfam" id="PF00043">
    <property type="entry name" value="GST_C"/>
    <property type="match status" value="1"/>
</dbReference>
<dbReference type="RefSeq" id="WP_070979805.1">
    <property type="nucleotide sequence ID" value="NZ_CP017707.1"/>
</dbReference>
<dbReference type="Pfam" id="PF13417">
    <property type="entry name" value="GST_N_3"/>
    <property type="match status" value="1"/>
</dbReference>
<dbReference type="GeneID" id="68841749"/>
<evidence type="ECO:0000313" key="3">
    <source>
        <dbReference type="EMBL" id="AOZ50469.1"/>
    </source>
</evidence>
<sequence>MNKLILYGNRYSGHSYKVRLALMLADISHDYVHIDISQPRGERPEDFRAASRFGEVPVLVADGVPLCQSNAILQWLADSYGALGGALGERQRVREWLNWETNRLGLSQPNLRYSRLIAHYEPSVEAWLETRLRADLAVLEAELAERRYLAGDQVSIADVSLSGYLWWLSDAGLAIADWPNIQAWLGRIAAQPGWQHPDELMSPDIPE</sequence>
<dbReference type="AlphaFoldDB" id="A0A1D9LGT0"/>
<organism evidence="3 4">
    <name type="scientific">Chromobacterium vaccinii</name>
    <dbReference type="NCBI Taxonomy" id="1108595"/>
    <lineage>
        <taxon>Bacteria</taxon>
        <taxon>Pseudomonadati</taxon>
        <taxon>Pseudomonadota</taxon>
        <taxon>Betaproteobacteria</taxon>
        <taxon>Neisseriales</taxon>
        <taxon>Chromobacteriaceae</taxon>
        <taxon>Chromobacterium</taxon>
    </lineage>
</organism>
<dbReference type="InterPro" id="IPR040079">
    <property type="entry name" value="Glutathione_S-Trfase"/>
</dbReference>
<dbReference type="SFLD" id="SFLDS00019">
    <property type="entry name" value="Glutathione_Transferase_(cytos"/>
    <property type="match status" value="1"/>
</dbReference>
<accession>A0A1D9LGT0</accession>
<evidence type="ECO:0000313" key="4">
    <source>
        <dbReference type="Proteomes" id="UP000178776"/>
    </source>
</evidence>
<name>A0A1D9LGT0_9NEIS</name>
<dbReference type="SFLD" id="SFLDG00358">
    <property type="entry name" value="Main_(cytGST)"/>
    <property type="match status" value="1"/>
</dbReference>
<dbReference type="PANTHER" id="PTHR44051">
    <property type="entry name" value="GLUTATHIONE S-TRANSFERASE-RELATED"/>
    <property type="match status" value="1"/>
</dbReference>
<gene>
    <name evidence="3" type="ORF">BKX93_11040</name>
</gene>
<protein>
    <submittedName>
        <fullName evidence="3">Glutathione S-transferase</fullName>
    </submittedName>
</protein>
<feature type="domain" description="GST N-terminal" evidence="1">
    <location>
        <begin position="2"/>
        <end position="84"/>
    </location>
</feature>
<dbReference type="SUPFAM" id="SSF52833">
    <property type="entry name" value="Thioredoxin-like"/>
    <property type="match status" value="1"/>
</dbReference>
<dbReference type="CDD" id="cd03056">
    <property type="entry name" value="GST_N_4"/>
    <property type="match status" value="1"/>
</dbReference>
<dbReference type="Gene3D" id="3.40.30.10">
    <property type="entry name" value="Glutaredoxin"/>
    <property type="match status" value="1"/>
</dbReference>
<dbReference type="STRING" id="1108595.BKX93_11040"/>
<dbReference type="InterPro" id="IPR010987">
    <property type="entry name" value="Glutathione-S-Trfase_C-like"/>
</dbReference>
<dbReference type="InterPro" id="IPR004046">
    <property type="entry name" value="GST_C"/>
</dbReference>
<dbReference type="InterPro" id="IPR004045">
    <property type="entry name" value="Glutathione_S-Trfase_N"/>
</dbReference>
<feature type="domain" description="GST C-terminal" evidence="2">
    <location>
        <begin position="86"/>
        <end position="207"/>
    </location>
</feature>
<dbReference type="InterPro" id="IPR036249">
    <property type="entry name" value="Thioredoxin-like_sf"/>
</dbReference>
<dbReference type="SUPFAM" id="SSF47616">
    <property type="entry name" value="GST C-terminal domain-like"/>
    <property type="match status" value="1"/>
</dbReference>
<dbReference type="PROSITE" id="PS50404">
    <property type="entry name" value="GST_NTER"/>
    <property type="match status" value="1"/>
</dbReference>
<dbReference type="GO" id="GO:0016740">
    <property type="term" value="F:transferase activity"/>
    <property type="evidence" value="ECO:0007669"/>
    <property type="project" value="UniProtKB-KW"/>
</dbReference>
<dbReference type="InterPro" id="IPR036282">
    <property type="entry name" value="Glutathione-S-Trfase_C_sf"/>
</dbReference>
<evidence type="ECO:0000259" key="1">
    <source>
        <dbReference type="PROSITE" id="PS50404"/>
    </source>
</evidence>
<proteinExistence type="predicted"/>
<dbReference type="EMBL" id="CP017707">
    <property type="protein sequence ID" value="AOZ50469.1"/>
    <property type="molecule type" value="Genomic_DNA"/>
</dbReference>
<dbReference type="PANTHER" id="PTHR44051:SF2">
    <property type="entry name" value="HYPOTHETICAL GLUTATHIONE S-TRANSFERASE LIKE PROTEIN"/>
    <property type="match status" value="1"/>
</dbReference>
<dbReference type="KEGG" id="cvc:BKX93_11040"/>
<reference evidence="3 4" key="1">
    <citation type="submission" date="2016-10" db="EMBL/GenBank/DDBJ databases">
        <title>Chromobacterium muskegensis sp. nov., an insecticidal bacterium isolated from Sphagnum bogs.</title>
        <authorList>
            <person name="Sparks M.E."/>
            <person name="Blackburn M.B."/>
            <person name="Gundersen-Rindal D.E."/>
            <person name="Mitchell A."/>
            <person name="Farrar R."/>
            <person name="Kuhar D."/>
        </authorList>
    </citation>
    <scope>NUCLEOTIDE SEQUENCE [LARGE SCALE GENOMIC DNA]</scope>
    <source>
        <strain evidence="3 4">21-1</strain>
    </source>
</reference>
<dbReference type="Gene3D" id="1.20.1050.10">
    <property type="match status" value="1"/>
</dbReference>
<dbReference type="Proteomes" id="UP000178776">
    <property type="component" value="Chromosome"/>
</dbReference>
<keyword evidence="3" id="KW-0808">Transferase</keyword>